<keyword evidence="1" id="KW-0175">Coiled coil</keyword>
<feature type="coiled-coil region" evidence="1">
    <location>
        <begin position="55"/>
        <end position="117"/>
    </location>
</feature>
<protein>
    <submittedName>
        <fullName evidence="3">Uncharacterized protein</fullName>
    </submittedName>
</protein>
<evidence type="ECO:0000256" key="2">
    <source>
        <dbReference type="SAM" id="Phobius"/>
    </source>
</evidence>
<keyword evidence="2" id="KW-0812">Transmembrane</keyword>
<keyword evidence="2" id="KW-1133">Transmembrane helix</keyword>
<dbReference type="AlphaFoldDB" id="A0A9J6ZX28"/>
<reference evidence="3" key="1">
    <citation type="journal article" date="2022" name="Mol. Ecol. Resour.">
        <title>The complete and closed genome of the facultative generalist Candidatus Endoriftia persephone from deep-sea hydrothermal vents.</title>
        <authorList>
            <person name="de Oliveira A.L."/>
            <person name="Srivastava A."/>
            <person name="Espada-Hinojosa S."/>
            <person name="Bright M."/>
        </authorList>
    </citation>
    <scope>NUCLEOTIDE SEQUENCE</scope>
    <source>
        <strain evidence="3">Tica-EPR-9o50.N</strain>
    </source>
</reference>
<evidence type="ECO:0000313" key="4">
    <source>
        <dbReference type="Proteomes" id="UP001056649"/>
    </source>
</evidence>
<feature type="transmembrane region" description="Helical" evidence="2">
    <location>
        <begin position="21"/>
        <end position="40"/>
    </location>
</feature>
<keyword evidence="4" id="KW-1185">Reference proteome</keyword>
<dbReference type="EMBL" id="CP090569">
    <property type="protein sequence ID" value="USF87345.1"/>
    <property type="molecule type" value="Genomic_DNA"/>
</dbReference>
<name>A0A9J6ZX28_9GAMM</name>
<sequence>MKAKERFSSPKIVANKTSIGRTWGVLLVLMLLAAAGWGGYQLGGERLSSETLQTHAEMQQQLAVVEAERNDLRRQLTMAEQAAQVDKKALASVKAEIEALQDERLKMEEELVFLRGIVSTSKKKEGLKVQGFKLEPGLEAGQFNYKFTVSQVLKNGQVAKGRILISVEGVQDGKVATYNLDALADKSSASIKMRFRYFQNIEGVLRLPEGFEPARLIIEVKPSGKRLAPVSESYPWSPVS</sequence>
<dbReference type="InterPro" id="IPR046703">
    <property type="entry name" value="DUF6776"/>
</dbReference>
<proteinExistence type="predicted"/>
<dbReference type="KEGG" id="eps:L0Y14_14660"/>
<dbReference type="RefSeq" id="WP_005961673.1">
    <property type="nucleotide sequence ID" value="NZ_CP090569.1"/>
</dbReference>
<accession>A0A9J6ZX28</accession>
<gene>
    <name evidence="3" type="ORF">L0Y14_14660</name>
</gene>
<keyword evidence="2" id="KW-0472">Membrane</keyword>
<dbReference type="Pfam" id="PF20567">
    <property type="entry name" value="DUF6776"/>
    <property type="match status" value="1"/>
</dbReference>
<evidence type="ECO:0000313" key="3">
    <source>
        <dbReference type="EMBL" id="USF87345.1"/>
    </source>
</evidence>
<dbReference type="Proteomes" id="UP001056649">
    <property type="component" value="Chromosome"/>
</dbReference>
<organism evidence="3 4">
    <name type="scientific">Candidatus Endoriftia persephonae</name>
    <dbReference type="NCBI Taxonomy" id="393765"/>
    <lineage>
        <taxon>Bacteria</taxon>
        <taxon>Pseudomonadati</taxon>
        <taxon>Pseudomonadota</taxon>
        <taxon>Gammaproteobacteria</taxon>
        <taxon>Chromatiales</taxon>
        <taxon>Sedimenticolaceae</taxon>
        <taxon>Candidatus Endoriftia</taxon>
    </lineage>
</organism>
<evidence type="ECO:0000256" key="1">
    <source>
        <dbReference type="SAM" id="Coils"/>
    </source>
</evidence>